<organism evidence="1 2">
    <name type="scientific">Eumeta variegata</name>
    <name type="common">Bagworm moth</name>
    <name type="synonym">Eumeta japonica</name>
    <dbReference type="NCBI Taxonomy" id="151549"/>
    <lineage>
        <taxon>Eukaryota</taxon>
        <taxon>Metazoa</taxon>
        <taxon>Ecdysozoa</taxon>
        <taxon>Arthropoda</taxon>
        <taxon>Hexapoda</taxon>
        <taxon>Insecta</taxon>
        <taxon>Pterygota</taxon>
        <taxon>Neoptera</taxon>
        <taxon>Endopterygota</taxon>
        <taxon>Lepidoptera</taxon>
        <taxon>Glossata</taxon>
        <taxon>Ditrysia</taxon>
        <taxon>Tineoidea</taxon>
        <taxon>Psychidae</taxon>
        <taxon>Oiketicinae</taxon>
        <taxon>Eumeta</taxon>
    </lineage>
</organism>
<keyword evidence="2" id="KW-1185">Reference proteome</keyword>
<proteinExistence type="predicted"/>
<gene>
    <name evidence="1" type="ORF">EVAR_46305_1</name>
</gene>
<reference evidence="1 2" key="1">
    <citation type="journal article" date="2019" name="Commun. Biol.">
        <title>The bagworm genome reveals a unique fibroin gene that provides high tensile strength.</title>
        <authorList>
            <person name="Kono N."/>
            <person name="Nakamura H."/>
            <person name="Ohtoshi R."/>
            <person name="Tomita M."/>
            <person name="Numata K."/>
            <person name="Arakawa K."/>
        </authorList>
    </citation>
    <scope>NUCLEOTIDE SEQUENCE [LARGE SCALE GENOMIC DNA]</scope>
</reference>
<dbReference type="AlphaFoldDB" id="A0A4C1XZZ9"/>
<comment type="caution">
    <text evidence="1">The sequence shown here is derived from an EMBL/GenBank/DDBJ whole genome shotgun (WGS) entry which is preliminary data.</text>
</comment>
<dbReference type="Proteomes" id="UP000299102">
    <property type="component" value="Unassembled WGS sequence"/>
</dbReference>
<evidence type="ECO:0000313" key="1">
    <source>
        <dbReference type="EMBL" id="GBP68142.1"/>
    </source>
</evidence>
<sequence>MDLLNLEIVSTYPVYVGSGMETGCCIKRICTANGQASERSNKVSESYDGPLPLHLPLPFFNLASSDIVSILPESLAMTGDSSVVTSLHGRL</sequence>
<protein>
    <submittedName>
        <fullName evidence="1">Uncharacterized protein</fullName>
    </submittedName>
</protein>
<name>A0A4C1XZZ9_EUMVA</name>
<evidence type="ECO:0000313" key="2">
    <source>
        <dbReference type="Proteomes" id="UP000299102"/>
    </source>
</evidence>
<accession>A0A4C1XZZ9</accession>
<dbReference type="EMBL" id="BGZK01001002">
    <property type="protein sequence ID" value="GBP68142.1"/>
    <property type="molecule type" value="Genomic_DNA"/>
</dbReference>